<evidence type="ECO:0000313" key="14">
    <source>
        <dbReference type="EMBL" id="AXV07331.1"/>
    </source>
</evidence>
<dbReference type="Proteomes" id="UP000264006">
    <property type="component" value="Chromosome"/>
</dbReference>
<evidence type="ECO:0000256" key="8">
    <source>
        <dbReference type="ARBA" id="ARBA00023098"/>
    </source>
</evidence>
<evidence type="ECO:0000259" key="13">
    <source>
        <dbReference type="Pfam" id="PF06974"/>
    </source>
</evidence>
<feature type="domain" description="O-acyltransferase WSD1-like N-terminal" evidence="12">
    <location>
        <begin position="4"/>
        <end position="278"/>
    </location>
</feature>
<dbReference type="KEGG" id="euz:DVS28_a2652"/>
<dbReference type="PANTHER" id="PTHR31650:SF1">
    <property type="entry name" value="WAX ESTER SYNTHASE_DIACYLGLYCEROL ACYLTRANSFERASE 4-RELATED"/>
    <property type="match status" value="1"/>
</dbReference>
<dbReference type="InterPro" id="IPR014292">
    <property type="entry name" value="Acyl_transf_WS/DGAT"/>
</dbReference>
<dbReference type="Pfam" id="PF03007">
    <property type="entry name" value="WS_DGAT_cat"/>
    <property type="match status" value="1"/>
</dbReference>
<dbReference type="RefSeq" id="WP_114591835.1">
    <property type="nucleotide sequence ID" value="NZ_CP031165.1"/>
</dbReference>
<dbReference type="Pfam" id="PF06974">
    <property type="entry name" value="WS_DGAT_C"/>
    <property type="match status" value="1"/>
</dbReference>
<gene>
    <name evidence="14" type="ORF">DVS28_a2652</name>
</gene>
<reference evidence="14 15" key="1">
    <citation type="submission" date="2018-09" db="EMBL/GenBank/DDBJ databases">
        <title>Complete genome sequence of Euzebya sp. DY32-46 isolated from seawater of Pacific Ocean.</title>
        <authorList>
            <person name="Xu L."/>
            <person name="Wu Y.-H."/>
            <person name="Xu X.-W."/>
        </authorList>
    </citation>
    <scope>NUCLEOTIDE SEQUENCE [LARGE SCALE GENOMIC DNA]</scope>
    <source>
        <strain evidence="14 15">DY32-46</strain>
    </source>
</reference>
<dbReference type="PANTHER" id="PTHR31650">
    <property type="entry name" value="O-ACYLTRANSFERASE (WSD1-LIKE) FAMILY PROTEIN"/>
    <property type="match status" value="1"/>
</dbReference>
<dbReference type="InterPro" id="IPR009721">
    <property type="entry name" value="O-acyltransferase_WSD1_C"/>
</dbReference>
<evidence type="ECO:0000256" key="7">
    <source>
        <dbReference type="ARBA" id="ARBA00022798"/>
    </source>
</evidence>
<dbReference type="GO" id="GO:0051701">
    <property type="term" value="P:biological process involved in interaction with host"/>
    <property type="evidence" value="ECO:0007669"/>
    <property type="project" value="TreeGrafter"/>
</dbReference>
<comment type="catalytic activity">
    <reaction evidence="10 11">
        <text>an acyl-CoA + a 1,2-diacyl-sn-glycerol = a triacyl-sn-glycerol + CoA</text>
        <dbReference type="Rhea" id="RHEA:10868"/>
        <dbReference type="ChEBI" id="CHEBI:17815"/>
        <dbReference type="ChEBI" id="CHEBI:57287"/>
        <dbReference type="ChEBI" id="CHEBI:58342"/>
        <dbReference type="ChEBI" id="CHEBI:64615"/>
        <dbReference type="EC" id="2.3.1.20"/>
    </reaction>
</comment>
<organism evidence="14 15">
    <name type="scientific">Euzebya pacifica</name>
    <dbReference type="NCBI Taxonomy" id="1608957"/>
    <lineage>
        <taxon>Bacteria</taxon>
        <taxon>Bacillati</taxon>
        <taxon>Actinomycetota</taxon>
        <taxon>Nitriliruptoria</taxon>
        <taxon>Euzebyales</taxon>
    </lineage>
</organism>
<dbReference type="UniPathway" id="UPA00282"/>
<sequence length="474" mass="51768">MRQLSGLDAMFLSLERPNTPLHVGSVVFVDPTTAAEGFTHETVMDVYRNRLHLLPPFRWRLVTTPMGLDHPYWIDDPEFDLEYHVRRIAVPPPGDARTLADIVARIHARPLDRSRPLWETYVIEGMADGMVAIYSKNHHATIDGVSGVDILGVLFDLEPTPPVPGHREAMTGERPPSDAEMLLRSAQGLAKLPGRAGRMAVRAAGALPLLGRMAEQAAPSRMRSRMGEGLLGKPHLQAPPSPFNGTISPHRRWAYASMPLKDIKRLKDAYDCKVNDVVMALTAGALRRWLQRHDALGDQALQAMVPISMRTSAQKGDAGNQVNALIALLPTDVAGVEDRLRSAASSMDVAKGGNAVPASVLRDFTQFASPALAASAARTVARLGWADHMRTPFNVVVSNVPGPPVPLYLGGARMEGIFPVSAIYDGMGLNVTLFSYRDELQFGLVADREMVPDLWEMADDFTAEMAEMAALLDR</sequence>
<keyword evidence="6 11" id="KW-0808">Transferase</keyword>
<accession>A0A346XYN4</accession>
<dbReference type="SUPFAM" id="SSF52777">
    <property type="entry name" value="CoA-dependent acyltransferases"/>
    <property type="match status" value="1"/>
</dbReference>
<evidence type="ECO:0000256" key="5">
    <source>
        <dbReference type="ARBA" id="ARBA00022516"/>
    </source>
</evidence>
<dbReference type="InterPro" id="IPR004255">
    <property type="entry name" value="O-acyltransferase_WSD1_N"/>
</dbReference>
<dbReference type="EC" id="2.3.1.20" evidence="4 11"/>
<evidence type="ECO:0000256" key="11">
    <source>
        <dbReference type="RuleBase" id="RU361241"/>
    </source>
</evidence>
<keyword evidence="15" id="KW-1185">Reference proteome</keyword>
<dbReference type="EMBL" id="CP031165">
    <property type="protein sequence ID" value="AXV07331.1"/>
    <property type="molecule type" value="Genomic_DNA"/>
</dbReference>
<evidence type="ECO:0000256" key="4">
    <source>
        <dbReference type="ARBA" id="ARBA00013244"/>
    </source>
</evidence>
<comment type="pathway">
    <text evidence="1 11">Glycerolipid metabolism; triacylglycerol biosynthesis.</text>
</comment>
<comment type="similarity">
    <text evidence="3 11">Belongs to the long-chain O-acyltransferase family.</text>
</comment>
<evidence type="ECO:0000256" key="3">
    <source>
        <dbReference type="ARBA" id="ARBA00009587"/>
    </source>
</evidence>
<evidence type="ECO:0000256" key="1">
    <source>
        <dbReference type="ARBA" id="ARBA00004771"/>
    </source>
</evidence>
<keyword evidence="7 11" id="KW-0319">Glycerol metabolism</keyword>
<evidence type="ECO:0000256" key="9">
    <source>
        <dbReference type="ARBA" id="ARBA00023315"/>
    </source>
</evidence>
<keyword evidence="9 11" id="KW-0012">Acyltransferase</keyword>
<dbReference type="InterPro" id="IPR045034">
    <property type="entry name" value="O-acyltransferase_WSD1-like"/>
</dbReference>
<dbReference type="AlphaFoldDB" id="A0A346XYN4"/>
<evidence type="ECO:0000256" key="6">
    <source>
        <dbReference type="ARBA" id="ARBA00022679"/>
    </source>
</evidence>
<dbReference type="GO" id="GO:0001666">
    <property type="term" value="P:response to hypoxia"/>
    <property type="evidence" value="ECO:0007669"/>
    <property type="project" value="TreeGrafter"/>
</dbReference>
<evidence type="ECO:0000313" key="15">
    <source>
        <dbReference type="Proteomes" id="UP000264006"/>
    </source>
</evidence>
<keyword evidence="5 11" id="KW-0444">Lipid biosynthesis</keyword>
<evidence type="ECO:0000256" key="2">
    <source>
        <dbReference type="ARBA" id="ARBA00005189"/>
    </source>
</evidence>
<dbReference type="GO" id="GO:0019432">
    <property type="term" value="P:triglyceride biosynthetic process"/>
    <property type="evidence" value="ECO:0007669"/>
    <property type="project" value="UniProtKB-UniPathway"/>
</dbReference>
<evidence type="ECO:0000259" key="12">
    <source>
        <dbReference type="Pfam" id="PF03007"/>
    </source>
</evidence>
<dbReference type="GO" id="GO:0006071">
    <property type="term" value="P:glycerol metabolic process"/>
    <property type="evidence" value="ECO:0007669"/>
    <property type="project" value="UniProtKB-KW"/>
</dbReference>
<dbReference type="GO" id="GO:0071731">
    <property type="term" value="P:response to nitric oxide"/>
    <property type="evidence" value="ECO:0007669"/>
    <property type="project" value="TreeGrafter"/>
</dbReference>
<comment type="pathway">
    <text evidence="2">Lipid metabolism.</text>
</comment>
<dbReference type="NCBIfam" id="TIGR02946">
    <property type="entry name" value="acyl_WS_DGAT"/>
    <property type="match status" value="1"/>
</dbReference>
<dbReference type="GO" id="GO:0004144">
    <property type="term" value="F:diacylglycerol O-acyltransferase activity"/>
    <property type="evidence" value="ECO:0007669"/>
    <property type="project" value="UniProtKB-EC"/>
</dbReference>
<feature type="domain" description="O-acyltransferase WSD1 C-terminal" evidence="13">
    <location>
        <begin position="319"/>
        <end position="468"/>
    </location>
</feature>
<dbReference type="GO" id="GO:0005886">
    <property type="term" value="C:plasma membrane"/>
    <property type="evidence" value="ECO:0007669"/>
    <property type="project" value="TreeGrafter"/>
</dbReference>
<evidence type="ECO:0000256" key="10">
    <source>
        <dbReference type="ARBA" id="ARBA00048109"/>
    </source>
</evidence>
<proteinExistence type="inferred from homology"/>
<keyword evidence="8 11" id="KW-0443">Lipid metabolism</keyword>
<protein>
    <recommendedName>
        <fullName evidence="4 11">Diacylglycerol O-acyltransferase</fullName>
        <ecNumber evidence="4 11">2.3.1.20</ecNumber>
    </recommendedName>
</protein>
<dbReference type="OrthoDB" id="9810950at2"/>
<name>A0A346XYN4_9ACTN</name>